<dbReference type="Proteomes" id="UP001595748">
    <property type="component" value="Unassembled WGS sequence"/>
</dbReference>
<dbReference type="RefSeq" id="WP_380080922.1">
    <property type="nucleotide sequence ID" value="NZ_JBHRZF010000221.1"/>
</dbReference>
<protein>
    <recommendedName>
        <fullName evidence="3">DUF4900 domain-containing protein</fullName>
    </recommendedName>
</protein>
<accession>A0ABV8ACU2</accession>
<evidence type="ECO:0000313" key="1">
    <source>
        <dbReference type="EMBL" id="MFC3862985.1"/>
    </source>
</evidence>
<evidence type="ECO:0008006" key="3">
    <source>
        <dbReference type="Google" id="ProtNLM"/>
    </source>
</evidence>
<sequence length="690" mass="74273">MKVRHATTGATLILVVLLTLLLMAVVLAATMRLGLASRQNTGDQKAILRVQYAAESNLALMRSQIKDFQTLLSTNSIVVPAGTLPATAEAWGLTFCGNSASWTPTDDYKVARDKADNTLYPDAQQCFYTKSADANQFNVLGIIVPDAAFGILPATPVNERPAVGVSARTTWWKNKLDTTLAIGQGNYKISPIKAVKLDGNTFRYYVKVSQFSARGVDAGTSRILAGAAAQSGVWWFQIELPNLLKHVLMTNHHRSETTTYSPAGVPTIYFANAQTFDGPVFTNEKFLFDSSSKAQFMDSVNSAGCTDLPKVGEPTSTNKDCNHQAGVYTNSGLTSSGGSWNKDATLDLGVIEKANKDLLSKVNSHTGNKVNFNGVSNSPNFVAQYKALPTNSINQKEAGLETNGGITLPTDATGLQIFAGDSSGNALTTYSNDRWVEPNPTYQYIGAMKSGTLVKNNWYRIDNTGTIFKYDAVNNKWPTKGLSKKFNGMVYSEASSAIAIQGPSRLKKNGIVDTSGEIAYAPPALASFSNMTVTSVKGMKIQTDLTMSDTPCGNTDVVNNNCTKDKPQNVLGLFSPSGDIAIDTTAPKNINIHSAMLTSSGSIEVTNYNSGSSRGVAKVIGSVLENFYGPFGTFNGNTATSGYQRDFRWDPRFNEGITPRGFPVSPTWNSSDSASSQLRLDNLTWKQGVK</sequence>
<dbReference type="EMBL" id="JBHRZF010000221">
    <property type="protein sequence ID" value="MFC3862985.1"/>
    <property type="molecule type" value="Genomic_DNA"/>
</dbReference>
<name>A0ABV8ACU2_9DEIO</name>
<reference evidence="2" key="1">
    <citation type="journal article" date="2019" name="Int. J. Syst. Evol. Microbiol.">
        <title>The Global Catalogue of Microorganisms (GCM) 10K type strain sequencing project: providing services to taxonomists for standard genome sequencing and annotation.</title>
        <authorList>
            <consortium name="The Broad Institute Genomics Platform"/>
            <consortium name="The Broad Institute Genome Sequencing Center for Infectious Disease"/>
            <person name="Wu L."/>
            <person name="Ma J."/>
        </authorList>
    </citation>
    <scope>NUCLEOTIDE SEQUENCE [LARGE SCALE GENOMIC DNA]</scope>
    <source>
        <strain evidence="2">CCTCC AB 2013263</strain>
    </source>
</reference>
<evidence type="ECO:0000313" key="2">
    <source>
        <dbReference type="Proteomes" id="UP001595748"/>
    </source>
</evidence>
<organism evidence="1 2">
    <name type="scientific">Deinococcus antarcticus</name>
    <dbReference type="NCBI Taxonomy" id="1298767"/>
    <lineage>
        <taxon>Bacteria</taxon>
        <taxon>Thermotogati</taxon>
        <taxon>Deinococcota</taxon>
        <taxon>Deinococci</taxon>
        <taxon>Deinococcales</taxon>
        <taxon>Deinococcaceae</taxon>
        <taxon>Deinococcus</taxon>
    </lineage>
</organism>
<comment type="caution">
    <text evidence="1">The sequence shown here is derived from an EMBL/GenBank/DDBJ whole genome shotgun (WGS) entry which is preliminary data.</text>
</comment>
<proteinExistence type="predicted"/>
<keyword evidence="2" id="KW-1185">Reference proteome</keyword>
<gene>
    <name evidence="1" type="ORF">ACFOPQ_19665</name>
</gene>